<evidence type="ECO:0000259" key="5">
    <source>
        <dbReference type="PROSITE" id="PS50987"/>
    </source>
</evidence>
<feature type="region of interest" description="Disordered" evidence="4">
    <location>
        <begin position="86"/>
        <end position="115"/>
    </location>
</feature>
<sequence length="115" mass="13364">MIWAAVGDPHRRRVLELLRAGPRPVNELVEQLGLSQPGVSKHLRILREAGLVTVRPDGQRRLYLLEPAPLRELARWLEPFRAHWDDRPDAPEHHLDTAAPLRERLAPRSRQEDTW</sequence>
<dbReference type="InterPro" id="IPR051081">
    <property type="entry name" value="HTH_MetalResp_TranReg"/>
</dbReference>
<dbReference type="SUPFAM" id="SSF46785">
    <property type="entry name" value="Winged helix' DNA-binding domain"/>
    <property type="match status" value="1"/>
</dbReference>
<keyword evidence="1" id="KW-0805">Transcription regulation</keyword>
<name>A0A1S1PNQ1_9ACTN</name>
<dbReference type="GO" id="GO:0003700">
    <property type="term" value="F:DNA-binding transcription factor activity"/>
    <property type="evidence" value="ECO:0007669"/>
    <property type="project" value="InterPro"/>
</dbReference>
<dbReference type="PROSITE" id="PS50987">
    <property type="entry name" value="HTH_ARSR_2"/>
    <property type="match status" value="1"/>
</dbReference>
<proteinExistence type="predicted"/>
<dbReference type="GO" id="GO:0003677">
    <property type="term" value="F:DNA binding"/>
    <property type="evidence" value="ECO:0007669"/>
    <property type="project" value="UniProtKB-KW"/>
</dbReference>
<evidence type="ECO:0000256" key="1">
    <source>
        <dbReference type="ARBA" id="ARBA00023015"/>
    </source>
</evidence>
<dbReference type="InterPro" id="IPR001845">
    <property type="entry name" value="HTH_ArsR_DNA-bd_dom"/>
</dbReference>
<dbReference type="InterPro" id="IPR036390">
    <property type="entry name" value="WH_DNA-bd_sf"/>
</dbReference>
<dbReference type="Gene3D" id="1.10.10.10">
    <property type="entry name" value="Winged helix-like DNA-binding domain superfamily/Winged helix DNA-binding domain"/>
    <property type="match status" value="1"/>
</dbReference>
<dbReference type="NCBIfam" id="NF033788">
    <property type="entry name" value="HTH_metalloreg"/>
    <property type="match status" value="1"/>
</dbReference>
<dbReference type="PRINTS" id="PR00778">
    <property type="entry name" value="HTHARSR"/>
</dbReference>
<evidence type="ECO:0000313" key="6">
    <source>
        <dbReference type="EMBL" id="OHV21534.1"/>
    </source>
</evidence>
<dbReference type="SMART" id="SM00418">
    <property type="entry name" value="HTH_ARSR"/>
    <property type="match status" value="1"/>
</dbReference>
<organism evidence="6 7">
    <name type="scientific">Parafrankia soli</name>
    <dbReference type="NCBI Taxonomy" id="2599596"/>
    <lineage>
        <taxon>Bacteria</taxon>
        <taxon>Bacillati</taxon>
        <taxon>Actinomycetota</taxon>
        <taxon>Actinomycetes</taxon>
        <taxon>Frankiales</taxon>
        <taxon>Frankiaceae</taxon>
        <taxon>Parafrankia</taxon>
    </lineage>
</organism>
<evidence type="ECO:0000256" key="2">
    <source>
        <dbReference type="ARBA" id="ARBA00023125"/>
    </source>
</evidence>
<evidence type="ECO:0000313" key="7">
    <source>
        <dbReference type="Proteomes" id="UP000179769"/>
    </source>
</evidence>
<dbReference type="InterPro" id="IPR036388">
    <property type="entry name" value="WH-like_DNA-bd_sf"/>
</dbReference>
<keyword evidence="3" id="KW-0804">Transcription</keyword>
<dbReference type="Proteomes" id="UP000179769">
    <property type="component" value="Unassembled WGS sequence"/>
</dbReference>
<dbReference type="PANTHER" id="PTHR33154:SF33">
    <property type="entry name" value="TRANSCRIPTIONAL REPRESSOR SDPR"/>
    <property type="match status" value="1"/>
</dbReference>
<dbReference type="InterPro" id="IPR011991">
    <property type="entry name" value="ArsR-like_HTH"/>
</dbReference>
<evidence type="ECO:0000256" key="4">
    <source>
        <dbReference type="SAM" id="MobiDB-lite"/>
    </source>
</evidence>
<protein>
    <submittedName>
        <fullName evidence="6">Transcriptional regulator</fullName>
    </submittedName>
</protein>
<dbReference type="AlphaFoldDB" id="A0A1S1PNQ1"/>
<gene>
    <name evidence="6" type="ORF">BBK14_26275</name>
</gene>
<keyword evidence="2" id="KW-0238">DNA-binding</keyword>
<comment type="caution">
    <text evidence="6">The sequence shown here is derived from an EMBL/GenBank/DDBJ whole genome shotgun (WGS) entry which is preliminary data.</text>
</comment>
<keyword evidence="7" id="KW-1185">Reference proteome</keyword>
<dbReference type="OrthoDB" id="9806976at2"/>
<dbReference type="Pfam" id="PF01022">
    <property type="entry name" value="HTH_5"/>
    <property type="match status" value="1"/>
</dbReference>
<dbReference type="EMBL" id="MAXA01000252">
    <property type="protein sequence ID" value="OHV21534.1"/>
    <property type="molecule type" value="Genomic_DNA"/>
</dbReference>
<dbReference type="CDD" id="cd00090">
    <property type="entry name" value="HTH_ARSR"/>
    <property type="match status" value="1"/>
</dbReference>
<evidence type="ECO:0000256" key="3">
    <source>
        <dbReference type="ARBA" id="ARBA00023163"/>
    </source>
</evidence>
<feature type="domain" description="HTH arsR-type" evidence="5">
    <location>
        <begin position="1"/>
        <end position="85"/>
    </location>
</feature>
<accession>A0A1S1PNQ1</accession>
<reference evidence="7" key="1">
    <citation type="submission" date="2016-07" db="EMBL/GenBank/DDBJ databases">
        <title>Frankia sp. NRRL B-16219 Genome sequencing.</title>
        <authorList>
            <person name="Ghodhbane-Gtari F."/>
            <person name="Swanson E."/>
            <person name="Gueddou A."/>
            <person name="Louati M."/>
            <person name="Nouioui I."/>
            <person name="Hezbri K."/>
            <person name="Abebe-Akele F."/>
            <person name="Simpson S."/>
            <person name="Morris K."/>
            <person name="Thomas K."/>
            <person name="Gtari M."/>
            <person name="Tisa L.S."/>
        </authorList>
    </citation>
    <scope>NUCLEOTIDE SEQUENCE [LARGE SCALE GENOMIC DNA]</scope>
    <source>
        <strain evidence="7">NRRL B-16219</strain>
    </source>
</reference>
<dbReference type="PANTHER" id="PTHR33154">
    <property type="entry name" value="TRANSCRIPTIONAL REGULATOR, ARSR FAMILY"/>
    <property type="match status" value="1"/>
</dbReference>